<proteinExistence type="predicted"/>
<sequence length="72" mass="7867">MALRQGIGHPFGRPDDGSDISGRVAHDRARVLFFDLLPPAPPLFDPNRATPKDVKGALENNMLAYALQDLGR</sequence>
<evidence type="ECO:0000313" key="2">
    <source>
        <dbReference type="EMBL" id="GIQ87315.1"/>
    </source>
</evidence>
<comment type="caution">
    <text evidence="2">The sequence shown here is derived from an EMBL/GenBank/DDBJ whole genome shotgun (WGS) entry which is preliminary data.</text>
</comment>
<organism evidence="2 3">
    <name type="scientific">Kipferlia bialata</name>
    <dbReference type="NCBI Taxonomy" id="797122"/>
    <lineage>
        <taxon>Eukaryota</taxon>
        <taxon>Metamonada</taxon>
        <taxon>Carpediemonas-like organisms</taxon>
        <taxon>Kipferlia</taxon>
    </lineage>
</organism>
<dbReference type="EMBL" id="BDIP01003130">
    <property type="protein sequence ID" value="GIQ87315.1"/>
    <property type="molecule type" value="Genomic_DNA"/>
</dbReference>
<accession>A0A9K3GM75</accession>
<name>A0A9K3GM75_9EUKA</name>
<gene>
    <name evidence="2" type="ORF">KIPB_009327</name>
</gene>
<keyword evidence="3" id="KW-1185">Reference proteome</keyword>
<reference evidence="2 3" key="1">
    <citation type="journal article" date="2018" name="PLoS ONE">
        <title>The draft genome of Kipferlia bialata reveals reductive genome evolution in fornicate parasites.</title>
        <authorList>
            <person name="Tanifuji G."/>
            <person name="Takabayashi S."/>
            <person name="Kume K."/>
            <person name="Takagi M."/>
            <person name="Nakayama T."/>
            <person name="Kamikawa R."/>
            <person name="Inagaki Y."/>
            <person name="Hashimoto T."/>
        </authorList>
    </citation>
    <scope>NUCLEOTIDE SEQUENCE [LARGE SCALE GENOMIC DNA]</scope>
    <source>
        <strain evidence="2">NY0173</strain>
    </source>
</reference>
<evidence type="ECO:0000256" key="1">
    <source>
        <dbReference type="SAM" id="MobiDB-lite"/>
    </source>
</evidence>
<evidence type="ECO:0000313" key="3">
    <source>
        <dbReference type="Proteomes" id="UP000265618"/>
    </source>
</evidence>
<dbReference type="Proteomes" id="UP000265618">
    <property type="component" value="Unassembled WGS sequence"/>
</dbReference>
<dbReference type="AlphaFoldDB" id="A0A9K3GM75"/>
<feature type="region of interest" description="Disordered" evidence="1">
    <location>
        <begin position="1"/>
        <end position="20"/>
    </location>
</feature>
<protein>
    <submittedName>
        <fullName evidence="2">Uncharacterized protein</fullName>
    </submittedName>
</protein>